<dbReference type="OrthoDB" id="5003278at2"/>
<name>A0A191WBR5_9MICO</name>
<dbReference type="RefSeq" id="WP_067872463.1">
    <property type="nucleotide sequence ID" value="NZ_CP013979.1"/>
</dbReference>
<organism evidence="1 2">
    <name type="scientific">Agromyces aureus</name>
    <dbReference type="NCBI Taxonomy" id="453304"/>
    <lineage>
        <taxon>Bacteria</taxon>
        <taxon>Bacillati</taxon>
        <taxon>Actinomycetota</taxon>
        <taxon>Actinomycetes</taxon>
        <taxon>Micrococcales</taxon>
        <taxon>Microbacteriaceae</taxon>
        <taxon>Agromyces</taxon>
    </lineage>
</organism>
<accession>A0A191WBR5</accession>
<dbReference type="Proteomes" id="UP000078437">
    <property type="component" value="Chromosome"/>
</dbReference>
<proteinExistence type="predicted"/>
<protein>
    <submittedName>
        <fullName evidence="1">Uncharacterized protein</fullName>
    </submittedName>
</protein>
<dbReference type="AlphaFoldDB" id="A0A191WBR5"/>
<reference evidence="2" key="2">
    <citation type="submission" date="2016-01" db="EMBL/GenBank/DDBJ databases">
        <title>Complete genome sequence of Agromyces aureus AR33T and comparison with related organisms.</title>
        <authorList>
            <person name="Corretto E."/>
            <person name="Antonielli L."/>
            <person name="Sessitsch A."/>
            <person name="Brader G."/>
        </authorList>
    </citation>
    <scope>NUCLEOTIDE SEQUENCE [LARGE SCALE GENOMIC DNA]</scope>
    <source>
        <strain evidence="2">AR33</strain>
    </source>
</reference>
<gene>
    <name evidence="1" type="ORF">ATC03_01910</name>
</gene>
<sequence length="267" mass="26645">MSDEAGSPRLLARVRGPESDVAFAVTDAACWVAVLRRPGTAGDTVGTFRASCSSVEADAALEAARRALAAQHDGESGDVGWSIDLDGRSVLVSHGTAVDEGLDAAVDPLIARALASPVAAVRLEAHVVDVPGMGAMLGFTFASLGTEPTSLRFDADRFQVTDAAGSAFALPAPSLGLVDGDGTLRDGLHATAELPADRRATCSFPLGAAGAGGEDAGDDERGGLVGADLLGAALSGSIALAGPWSADGIQPFTAQASVQTVPKGALG</sequence>
<dbReference type="KEGG" id="agy:ATC03_01910"/>
<dbReference type="EMBL" id="CP013979">
    <property type="protein sequence ID" value="ANJ25700.1"/>
    <property type="molecule type" value="Genomic_DNA"/>
</dbReference>
<keyword evidence="2" id="KW-1185">Reference proteome</keyword>
<dbReference type="STRING" id="453304.ATC03_01910"/>
<evidence type="ECO:0000313" key="1">
    <source>
        <dbReference type="EMBL" id="ANJ25700.1"/>
    </source>
</evidence>
<reference evidence="1 2" key="1">
    <citation type="journal article" date="2016" name="Int. J. Syst. Evol. Microbiol.">
        <title>Agromyces aureus sp. nov., isolated from the rhizosphere of Salix caprea L. grown in a heavy-metal-contaminated soil.</title>
        <authorList>
            <person name="Corretto E."/>
            <person name="Antonielli L."/>
            <person name="Sessitsch A."/>
            <person name="Compant S."/>
            <person name="Gorfer M."/>
            <person name="Kuffner M."/>
            <person name="Brader G."/>
        </authorList>
    </citation>
    <scope>NUCLEOTIDE SEQUENCE [LARGE SCALE GENOMIC DNA]</scope>
    <source>
        <strain evidence="1 2">AR33</strain>
    </source>
</reference>
<evidence type="ECO:0000313" key="2">
    <source>
        <dbReference type="Proteomes" id="UP000078437"/>
    </source>
</evidence>